<evidence type="ECO:0000256" key="3">
    <source>
        <dbReference type="ARBA" id="ARBA00022723"/>
    </source>
</evidence>
<dbReference type="InterPro" id="IPR036237">
    <property type="entry name" value="Xyl_isomerase-like_sf"/>
</dbReference>
<gene>
    <name evidence="9" type="ORF">Hokovirus_2_84</name>
</gene>
<keyword evidence="9" id="KW-0540">Nuclease</keyword>
<dbReference type="Gene3D" id="3.20.20.150">
    <property type="entry name" value="Divalent-metal-dependent TIM barrel enzymes"/>
    <property type="match status" value="1"/>
</dbReference>
<dbReference type="SMART" id="SM00518">
    <property type="entry name" value="AP2Ec"/>
    <property type="match status" value="1"/>
</dbReference>
<keyword evidence="6" id="KW-0862">Zinc</keyword>
<dbReference type="GO" id="GO:0006284">
    <property type="term" value="P:base-excision repair"/>
    <property type="evidence" value="ECO:0007669"/>
    <property type="project" value="TreeGrafter"/>
</dbReference>
<dbReference type="SUPFAM" id="SSF51658">
    <property type="entry name" value="Xylose isomerase-like"/>
    <property type="match status" value="1"/>
</dbReference>
<evidence type="ECO:0000256" key="5">
    <source>
        <dbReference type="ARBA" id="ARBA00022801"/>
    </source>
</evidence>
<dbReference type="InterPro" id="IPR013022">
    <property type="entry name" value="Xyl_isomerase-like_TIM-brl"/>
</dbReference>
<dbReference type="Pfam" id="PF01261">
    <property type="entry name" value="AP_endonuc_2"/>
    <property type="match status" value="1"/>
</dbReference>
<keyword evidence="3" id="KW-0479">Metal-binding</keyword>
<name>A0A1V0SFR4_9VIRU</name>
<comment type="similarity">
    <text evidence="2">Belongs to the AP endonuclease 2 family.</text>
</comment>
<evidence type="ECO:0000256" key="6">
    <source>
        <dbReference type="ARBA" id="ARBA00022833"/>
    </source>
</evidence>
<evidence type="ECO:0000256" key="4">
    <source>
        <dbReference type="ARBA" id="ARBA00022763"/>
    </source>
</evidence>
<accession>A0A1V0SFR4</accession>
<evidence type="ECO:0000256" key="7">
    <source>
        <dbReference type="ARBA" id="ARBA00023204"/>
    </source>
</evidence>
<evidence type="ECO:0000259" key="8">
    <source>
        <dbReference type="Pfam" id="PF01261"/>
    </source>
</evidence>
<proteinExistence type="inferred from homology"/>
<dbReference type="GO" id="GO:0003677">
    <property type="term" value="F:DNA binding"/>
    <property type="evidence" value="ECO:0007669"/>
    <property type="project" value="InterPro"/>
</dbReference>
<dbReference type="PROSITE" id="PS00731">
    <property type="entry name" value="AP_NUCLEASE_F2_3"/>
    <property type="match status" value="1"/>
</dbReference>
<sequence>MLGPHVDFNGDFKYLIKIHEIINNELFQIFKIPNKQIKNFDIFKKYMKINKIKLYIHGSYTINIAEDWINNYSGTRLIEEINFANKVKASGLVIHLGKSKNLTESNALNNMLSTLLLAHNKTKNNKHNVPILLETPAGQGSEMCYNLEKFADFYKKISKISDLSNRIKICVDTCHIFSAGYDLRTSRLVKKYFKKFDELIGIKNIYLIHLNDSKVPLGQRVDRHEILGKGYIGIIGLKTVYKLCKHYNIPIVIETYNKYTIELPKLVK</sequence>
<feature type="domain" description="Xylose isomerase-like TIM barrel" evidence="8">
    <location>
        <begin position="41"/>
        <end position="258"/>
    </location>
</feature>
<dbReference type="PROSITE" id="PS51432">
    <property type="entry name" value="AP_NUCLEASE_F2_4"/>
    <property type="match status" value="1"/>
</dbReference>
<evidence type="ECO:0000256" key="1">
    <source>
        <dbReference type="ARBA" id="ARBA00001947"/>
    </source>
</evidence>
<dbReference type="GO" id="GO:0008081">
    <property type="term" value="F:phosphoric diester hydrolase activity"/>
    <property type="evidence" value="ECO:0007669"/>
    <property type="project" value="TreeGrafter"/>
</dbReference>
<dbReference type="PANTHER" id="PTHR21445:SF0">
    <property type="entry name" value="APURINIC-APYRIMIDINIC ENDONUCLEASE"/>
    <property type="match status" value="1"/>
</dbReference>
<dbReference type="PANTHER" id="PTHR21445">
    <property type="entry name" value="ENDONUCLEASE IV ENDODEOXYRIBONUCLEASE IV"/>
    <property type="match status" value="1"/>
</dbReference>
<dbReference type="InterPro" id="IPR001719">
    <property type="entry name" value="AP_endonuc_2"/>
</dbReference>
<comment type="cofactor">
    <cofactor evidence="1">
        <name>Zn(2+)</name>
        <dbReference type="ChEBI" id="CHEBI:29105"/>
    </cofactor>
</comment>
<protein>
    <submittedName>
        <fullName evidence="9">Apurinic endonuclease</fullName>
    </submittedName>
</protein>
<dbReference type="GO" id="GO:0003906">
    <property type="term" value="F:DNA-(apurinic or apyrimidinic site) endonuclease activity"/>
    <property type="evidence" value="ECO:0007669"/>
    <property type="project" value="TreeGrafter"/>
</dbReference>
<keyword evidence="7" id="KW-0234">DNA repair</keyword>
<evidence type="ECO:0000256" key="2">
    <source>
        <dbReference type="ARBA" id="ARBA00005340"/>
    </source>
</evidence>
<keyword evidence="4" id="KW-0227">DNA damage</keyword>
<dbReference type="InterPro" id="IPR018246">
    <property type="entry name" value="AP_endonuc_F2_Zn_BS"/>
</dbReference>
<dbReference type="NCBIfam" id="TIGR00587">
    <property type="entry name" value="nfo"/>
    <property type="match status" value="1"/>
</dbReference>
<evidence type="ECO:0000313" key="9">
    <source>
        <dbReference type="EMBL" id="ARF10557.1"/>
    </source>
</evidence>
<reference evidence="9" key="1">
    <citation type="journal article" date="2017" name="Science">
        <title>Giant viruses with an expanded complement of translation system components.</title>
        <authorList>
            <person name="Schulz F."/>
            <person name="Yutin N."/>
            <person name="Ivanova N.N."/>
            <person name="Ortega D.R."/>
            <person name="Lee T.K."/>
            <person name="Vierheilig J."/>
            <person name="Daims H."/>
            <person name="Horn M."/>
            <person name="Wagner M."/>
            <person name="Jensen G.J."/>
            <person name="Kyrpides N.C."/>
            <person name="Koonin E.V."/>
            <person name="Woyke T."/>
        </authorList>
    </citation>
    <scope>NUCLEOTIDE SEQUENCE</scope>
    <source>
        <strain evidence="9">HKV1</strain>
    </source>
</reference>
<keyword evidence="9" id="KW-0255">Endonuclease</keyword>
<dbReference type="GO" id="GO:0008270">
    <property type="term" value="F:zinc ion binding"/>
    <property type="evidence" value="ECO:0007669"/>
    <property type="project" value="InterPro"/>
</dbReference>
<dbReference type="EMBL" id="KY684104">
    <property type="protein sequence ID" value="ARF10557.1"/>
    <property type="molecule type" value="Genomic_DNA"/>
</dbReference>
<organism evidence="9">
    <name type="scientific">Hokovirus HKV1</name>
    <dbReference type="NCBI Taxonomy" id="1977638"/>
    <lineage>
        <taxon>Viruses</taxon>
        <taxon>Varidnaviria</taxon>
        <taxon>Bamfordvirae</taxon>
        <taxon>Nucleocytoviricota</taxon>
        <taxon>Megaviricetes</taxon>
        <taxon>Imitervirales</taxon>
        <taxon>Mimiviridae</taxon>
        <taxon>Klosneuvirinae</taxon>
        <taxon>Hokovirus</taxon>
    </lineage>
</organism>
<keyword evidence="5" id="KW-0378">Hydrolase</keyword>